<sequence>MNRKMIINKIITATIVGGVLISTGTAAFAVTNSDSNSTSTARYECRMGRGISTDRIKSELIN</sequence>
<dbReference type="GeneID" id="55475714"/>
<keyword evidence="3" id="KW-1185">Reference proteome</keyword>
<organism evidence="2 3">
    <name type="scientific">Clostridium saccharobutylicum DSM 13864</name>
    <dbReference type="NCBI Taxonomy" id="1345695"/>
    <lineage>
        <taxon>Bacteria</taxon>
        <taxon>Bacillati</taxon>
        <taxon>Bacillota</taxon>
        <taxon>Clostridia</taxon>
        <taxon>Eubacteriales</taxon>
        <taxon>Clostridiaceae</taxon>
        <taxon>Clostridium</taxon>
    </lineage>
</organism>
<gene>
    <name evidence="2" type="ORF">CLSA_c33720</name>
</gene>
<dbReference type="RefSeq" id="WP_022747475.1">
    <property type="nucleotide sequence ID" value="NC_022571.1"/>
</dbReference>
<dbReference type="EMBL" id="CP006721">
    <property type="protein sequence ID" value="AGX44335.1"/>
    <property type="molecule type" value="Genomic_DNA"/>
</dbReference>
<evidence type="ECO:0000313" key="3">
    <source>
        <dbReference type="Proteomes" id="UP000017118"/>
    </source>
</evidence>
<evidence type="ECO:0000313" key="2">
    <source>
        <dbReference type="EMBL" id="AGX44335.1"/>
    </source>
</evidence>
<feature type="chain" id="PRO_5009976451" evidence="1">
    <location>
        <begin position="30"/>
        <end position="62"/>
    </location>
</feature>
<dbReference type="AlphaFoldDB" id="U5MUR0"/>
<name>U5MUR0_CLOSA</name>
<dbReference type="KEGG" id="csb:CLSA_c33720"/>
<reference evidence="2 3" key="1">
    <citation type="journal article" date="2013" name="Genome Announc.">
        <title>Complete Genome Sequence of the Solvent Producer Clostridium saccharobutylicum NCP262 (DSM 13864).</title>
        <authorList>
            <person name="Poehlein A."/>
            <person name="Hartwich K."/>
            <person name="Krabben P."/>
            <person name="Ehrenreich A."/>
            <person name="Liebl W."/>
            <person name="Durre P."/>
            <person name="Gottschalk G."/>
            <person name="Daniel R."/>
        </authorList>
    </citation>
    <scope>NUCLEOTIDE SEQUENCE [LARGE SCALE GENOMIC DNA]</scope>
    <source>
        <strain evidence="2">DSM 13864</strain>
    </source>
</reference>
<proteinExistence type="predicted"/>
<keyword evidence="1" id="KW-0732">Signal</keyword>
<dbReference type="Proteomes" id="UP000017118">
    <property type="component" value="Chromosome"/>
</dbReference>
<evidence type="ECO:0000256" key="1">
    <source>
        <dbReference type="SAM" id="SignalP"/>
    </source>
</evidence>
<feature type="signal peptide" evidence="1">
    <location>
        <begin position="1"/>
        <end position="29"/>
    </location>
</feature>
<accession>U5MUR0</accession>
<dbReference type="HOGENOM" id="CLU_2896184_0_0_9"/>
<dbReference type="PATRIC" id="fig|1345695.10.peg.3224"/>
<protein>
    <submittedName>
        <fullName evidence="2">Uncharacterized protein</fullName>
    </submittedName>
</protein>